<keyword evidence="6" id="KW-1185">Reference proteome</keyword>
<dbReference type="Gene3D" id="3.40.50.12780">
    <property type="entry name" value="N-terminal domain of ligase-like"/>
    <property type="match status" value="1"/>
</dbReference>
<reference evidence="5 6" key="1">
    <citation type="journal article" date="2018" name="Nat. Ecol. Evol.">
        <title>Pezizomycetes genomes reveal the molecular basis of ectomycorrhizal truffle lifestyle.</title>
        <authorList>
            <person name="Murat C."/>
            <person name="Payen T."/>
            <person name="Noel B."/>
            <person name="Kuo A."/>
            <person name="Morin E."/>
            <person name="Chen J."/>
            <person name="Kohler A."/>
            <person name="Krizsan K."/>
            <person name="Balestrini R."/>
            <person name="Da Silva C."/>
            <person name="Montanini B."/>
            <person name="Hainaut M."/>
            <person name="Levati E."/>
            <person name="Barry K.W."/>
            <person name="Belfiori B."/>
            <person name="Cichocki N."/>
            <person name="Clum A."/>
            <person name="Dockter R.B."/>
            <person name="Fauchery L."/>
            <person name="Guy J."/>
            <person name="Iotti M."/>
            <person name="Le Tacon F."/>
            <person name="Lindquist E.A."/>
            <person name="Lipzen A."/>
            <person name="Malagnac F."/>
            <person name="Mello A."/>
            <person name="Molinier V."/>
            <person name="Miyauchi S."/>
            <person name="Poulain J."/>
            <person name="Riccioni C."/>
            <person name="Rubini A."/>
            <person name="Sitrit Y."/>
            <person name="Splivallo R."/>
            <person name="Traeger S."/>
            <person name="Wang M."/>
            <person name="Zifcakova L."/>
            <person name="Wipf D."/>
            <person name="Zambonelli A."/>
            <person name="Paolocci F."/>
            <person name="Nowrousian M."/>
            <person name="Ottonello S."/>
            <person name="Baldrian P."/>
            <person name="Spatafora J.W."/>
            <person name="Henrissat B."/>
            <person name="Nagy L.G."/>
            <person name="Aury J.M."/>
            <person name="Wincker P."/>
            <person name="Grigoriev I.V."/>
            <person name="Bonfante P."/>
            <person name="Martin F.M."/>
        </authorList>
    </citation>
    <scope>NUCLEOTIDE SEQUENCE [LARGE SCALE GENOMIC DNA]</scope>
    <source>
        <strain evidence="5 6">ATCC MYA-4762</strain>
    </source>
</reference>
<evidence type="ECO:0000256" key="1">
    <source>
        <dbReference type="ARBA" id="ARBA00006432"/>
    </source>
</evidence>
<dbReference type="InterPro" id="IPR045851">
    <property type="entry name" value="AMP-bd_C_sf"/>
</dbReference>
<dbReference type="PANTHER" id="PTHR43347">
    <property type="entry name" value="ACYL-COA SYNTHETASE"/>
    <property type="match status" value="1"/>
</dbReference>
<dbReference type="Pfam" id="PF13193">
    <property type="entry name" value="AMP-binding_C"/>
    <property type="match status" value="1"/>
</dbReference>
<gene>
    <name evidence="5" type="ORF">L211DRAFT_779264</name>
</gene>
<dbReference type="InterPro" id="IPR042099">
    <property type="entry name" value="ANL_N_sf"/>
</dbReference>
<organism evidence="5 6">
    <name type="scientific">Terfezia boudieri ATCC MYA-4762</name>
    <dbReference type="NCBI Taxonomy" id="1051890"/>
    <lineage>
        <taxon>Eukaryota</taxon>
        <taxon>Fungi</taxon>
        <taxon>Dikarya</taxon>
        <taxon>Ascomycota</taxon>
        <taxon>Pezizomycotina</taxon>
        <taxon>Pezizomycetes</taxon>
        <taxon>Pezizales</taxon>
        <taxon>Pezizaceae</taxon>
        <taxon>Terfezia</taxon>
    </lineage>
</organism>
<dbReference type="InterPro" id="IPR025110">
    <property type="entry name" value="AMP-bd_C"/>
</dbReference>
<accession>A0A3N4LXB5</accession>
<dbReference type="PANTHER" id="PTHR43347:SF3">
    <property type="entry name" value="ACYL-COA SYNTHETASE SHORT-CHAIN FAMILY MEMBER 3, MITOCHONDRIAL"/>
    <property type="match status" value="1"/>
</dbReference>
<evidence type="ECO:0000259" key="2">
    <source>
        <dbReference type="Pfam" id="PF00501"/>
    </source>
</evidence>
<dbReference type="InterPro" id="IPR000873">
    <property type="entry name" value="AMP-dep_synth/lig_dom"/>
</dbReference>
<dbReference type="SUPFAM" id="SSF56801">
    <property type="entry name" value="Acetyl-CoA synthetase-like"/>
    <property type="match status" value="1"/>
</dbReference>
<dbReference type="InParanoid" id="A0A3N4LXB5"/>
<evidence type="ECO:0000313" key="6">
    <source>
        <dbReference type="Proteomes" id="UP000267821"/>
    </source>
</evidence>
<evidence type="ECO:0000313" key="5">
    <source>
        <dbReference type="EMBL" id="RPB27546.1"/>
    </source>
</evidence>
<feature type="domain" description="AMP-dependent synthetase/ligase" evidence="2">
    <location>
        <begin position="73"/>
        <end position="477"/>
    </location>
</feature>
<dbReference type="InterPro" id="IPR032387">
    <property type="entry name" value="ACAS_N"/>
</dbReference>
<feature type="domain" description="Acetyl-coenzyme A synthetase N-terminal" evidence="4">
    <location>
        <begin position="15"/>
        <end position="68"/>
    </location>
</feature>
<evidence type="ECO:0000259" key="3">
    <source>
        <dbReference type="Pfam" id="PF13193"/>
    </source>
</evidence>
<proteinExistence type="inferred from homology"/>
<dbReference type="Gene3D" id="3.30.300.30">
    <property type="match status" value="1"/>
</dbReference>
<feature type="domain" description="AMP-binding enzyme C-terminal" evidence="3">
    <location>
        <begin position="542"/>
        <end position="622"/>
    </location>
</feature>
<dbReference type="Pfam" id="PF00501">
    <property type="entry name" value="AMP-binding"/>
    <property type="match status" value="1"/>
</dbReference>
<protein>
    <submittedName>
        <fullName evidence="5">AMP-binding enzyme</fullName>
    </submittedName>
</protein>
<dbReference type="AlphaFoldDB" id="A0A3N4LXB5"/>
<sequence>MAASTQLYPQDVALSKSLSDPTKFWAPEAHKLTWAKPPSCVLEESPVKDGRKYWKWFPNGEISTTYNCLTRHVNAGYGEQTAIIWDSPVTDTYNHRTSYAQLLKDVQVLAGVLRGMGVEKGSCVLVYMPMIPPALTAMYATSHLGAIHSVVFGGFAPAECAKRIASAQPEVILTASCGIEGGIGKRRVIPYLPLVREAVRLSEMKGKGCKLLVWQRPQHVEVLQNGEKDWKATMEAVQRRWSFMIDGVPVGSNDPLYTIYTSGTTGIPKGVVREAAGHAVGLNMQIKYLFGINAGDVIFTASDIGWVVGHSYIVYAPLLARATTVLFEGKPVGTPSADTFWRIVSDYQVNILFTAPTALRAIRREDPMGDIFFKKRNLRSLQGLFLAGERSEASVIELYQKLLSEFCAPGALVVDNWWSTESGSPITGIALGLDGPRIPINPGSAGKPMPGWDVRAVDDDGREVKRGEMGNIVLGMPLSPTGFRTLWRDDNRFKTGYLDRFNGAWLDTGDAGMVDEQGYVHIMSRTDDVINVAAHRFSTGSIEQAIMCHPLVAECCVIGMPDSLKGHVPFAFVHLNASAASIAPETLFSEINTLVRAQIGAIASLGGVIQGNRIIPKTRSGKILRRVVRELVENASSGNLDKTVGIPPTVEDAEVIERSKLVVKNYFSNRLQKAKL</sequence>
<name>A0A3N4LXB5_9PEZI</name>
<dbReference type="Proteomes" id="UP000267821">
    <property type="component" value="Unassembled WGS sequence"/>
</dbReference>
<evidence type="ECO:0000259" key="4">
    <source>
        <dbReference type="Pfam" id="PF16177"/>
    </source>
</evidence>
<dbReference type="Pfam" id="PF16177">
    <property type="entry name" value="ACAS_N"/>
    <property type="match status" value="1"/>
</dbReference>
<comment type="similarity">
    <text evidence="1">Belongs to the ATP-dependent AMP-binding enzyme family.</text>
</comment>
<dbReference type="STRING" id="1051890.A0A3N4LXB5"/>
<dbReference type="GO" id="GO:0050218">
    <property type="term" value="F:propionate-CoA ligase activity"/>
    <property type="evidence" value="ECO:0007669"/>
    <property type="project" value="TreeGrafter"/>
</dbReference>
<dbReference type="OrthoDB" id="1706066at2759"/>
<dbReference type="EMBL" id="ML121531">
    <property type="protein sequence ID" value="RPB27546.1"/>
    <property type="molecule type" value="Genomic_DNA"/>
</dbReference>